<organism evidence="2 3">
    <name type="scientific">Ataeniobius toweri</name>
    <dbReference type="NCBI Taxonomy" id="208326"/>
    <lineage>
        <taxon>Eukaryota</taxon>
        <taxon>Metazoa</taxon>
        <taxon>Chordata</taxon>
        <taxon>Craniata</taxon>
        <taxon>Vertebrata</taxon>
        <taxon>Euteleostomi</taxon>
        <taxon>Actinopterygii</taxon>
        <taxon>Neopterygii</taxon>
        <taxon>Teleostei</taxon>
        <taxon>Neoteleostei</taxon>
        <taxon>Acanthomorphata</taxon>
        <taxon>Ovalentaria</taxon>
        <taxon>Atherinomorphae</taxon>
        <taxon>Cyprinodontiformes</taxon>
        <taxon>Goodeidae</taxon>
        <taxon>Ataeniobius</taxon>
    </lineage>
</organism>
<evidence type="ECO:0000256" key="1">
    <source>
        <dbReference type="SAM" id="MobiDB-lite"/>
    </source>
</evidence>
<feature type="region of interest" description="Disordered" evidence="1">
    <location>
        <begin position="1"/>
        <end position="36"/>
    </location>
</feature>
<proteinExistence type="predicted"/>
<keyword evidence="3" id="KW-1185">Reference proteome</keyword>
<gene>
    <name evidence="2" type="ORF">ATANTOWER_025606</name>
</gene>
<name>A0ABU7B8I7_9TELE</name>
<feature type="compositionally biased region" description="Polar residues" evidence="1">
    <location>
        <begin position="13"/>
        <end position="36"/>
    </location>
</feature>
<evidence type="ECO:0000313" key="3">
    <source>
        <dbReference type="Proteomes" id="UP001345963"/>
    </source>
</evidence>
<sequence length="99" mass="11065">MSSRKAGFPLPDHSSSNNFLSVPGSSMSGPCPENFQSKMPMSPHVTSFKADEQLFSKHSRVMELLTLYSRQDPTTLQRKPVSATCIWNLILSVTFLDCR</sequence>
<accession>A0ABU7B8I7</accession>
<evidence type="ECO:0000313" key="2">
    <source>
        <dbReference type="EMBL" id="MED6246891.1"/>
    </source>
</evidence>
<reference evidence="2 3" key="1">
    <citation type="submission" date="2021-07" db="EMBL/GenBank/DDBJ databases">
        <authorList>
            <person name="Palmer J.M."/>
        </authorList>
    </citation>
    <scope>NUCLEOTIDE SEQUENCE [LARGE SCALE GENOMIC DNA]</scope>
    <source>
        <strain evidence="2 3">AT_MEX2019</strain>
        <tissue evidence="2">Muscle</tissue>
    </source>
</reference>
<dbReference type="EMBL" id="JAHUTI010045288">
    <property type="protein sequence ID" value="MED6246891.1"/>
    <property type="molecule type" value="Genomic_DNA"/>
</dbReference>
<comment type="caution">
    <text evidence="2">The sequence shown here is derived from an EMBL/GenBank/DDBJ whole genome shotgun (WGS) entry which is preliminary data.</text>
</comment>
<protein>
    <submittedName>
        <fullName evidence="2">Uncharacterized protein</fullName>
    </submittedName>
</protein>
<dbReference type="Proteomes" id="UP001345963">
    <property type="component" value="Unassembled WGS sequence"/>
</dbReference>